<comment type="subunit">
    <text evidence="2">Interacts with COX5B; this interaction may contribute to localize PYROXD2 to the inner face of the inner mitochondrial membrane.</text>
</comment>
<dbReference type="Gene3D" id="3.50.50.60">
    <property type="entry name" value="FAD/NAD(P)-binding domain"/>
    <property type="match status" value="2"/>
</dbReference>
<reference evidence="5 6" key="1">
    <citation type="submission" date="2023-08" db="EMBL/GenBank/DDBJ databases">
        <title>Phytohabitans sansha sp. nov., isolated from marine sediment.</title>
        <authorList>
            <person name="Zhao Y."/>
            <person name="Yi K."/>
        </authorList>
    </citation>
    <scope>NUCLEOTIDE SEQUENCE [LARGE SCALE GENOMIC DNA]</scope>
    <source>
        <strain evidence="5 6">ZYX-F-186</strain>
    </source>
</reference>
<evidence type="ECO:0000256" key="1">
    <source>
        <dbReference type="ARBA" id="ARBA00037217"/>
    </source>
</evidence>
<dbReference type="Pfam" id="PF01593">
    <property type="entry name" value="Amino_oxidase"/>
    <property type="match status" value="1"/>
</dbReference>
<evidence type="ECO:0000256" key="3">
    <source>
        <dbReference type="ARBA" id="ARBA00040298"/>
    </source>
</evidence>
<protein>
    <recommendedName>
        <fullName evidence="3">Pyridine nucleotide-disulfide oxidoreductase domain-containing protein 2</fullName>
    </recommendedName>
</protein>
<comment type="function">
    <text evidence="1">Probable oxidoreductase that may play a role as regulator of mitochondrial function.</text>
</comment>
<evidence type="ECO:0000259" key="4">
    <source>
        <dbReference type="Pfam" id="PF01593"/>
    </source>
</evidence>
<dbReference type="PRINTS" id="PR00411">
    <property type="entry name" value="PNDRDTASEI"/>
</dbReference>
<sequence>MSPAEVADAVVVGAGHNGLVAANLLADAGWDVVVLEATGSAGGAVRSAEVTAPGYLSDLYSSFYPLGYASPVMRALDLDIGWRHAPDVLTHLLPDGRTATLNRRPETTAASVAEFAAGDGERWLRAYEEWRSVSAPLLETLFTPFPPVRGGAALLARLRPAGALRLARRLVLPSRKLGGEMFRGEGAQLLMAGSALHTDLSVDDAGSGVYGWLLAMLGQEYGWPVPEGGAQRITDALVARLRARGGRIEYAARADRVLTARGRAMGVSTVDGKRWRARRAVLADVPAPALYLDLVGAALLPPRLVEDLAHFQWDGSTVKVDWALSAPMPWKHPAAAGAGTVHLGADLDGLARYATALATGELPRDPFLLLGQMSTADPSHSPPGTESLWCYTHLPFRREWPAEEVLAHVERMERVLEEHAPGFGRLVVGRHVAGPGDLERENASLVGGALGGGTSAAYQQLFLRPIPGLGRADTPVDRLYLASSSAHPGAGVHGGPGANAARAALARDRFLTGDAYHALIAAAHRALY</sequence>
<evidence type="ECO:0000256" key="2">
    <source>
        <dbReference type="ARBA" id="ARBA00038825"/>
    </source>
</evidence>
<dbReference type="SUPFAM" id="SSF51905">
    <property type="entry name" value="FAD/NAD(P)-binding domain"/>
    <property type="match status" value="1"/>
</dbReference>
<keyword evidence="6" id="KW-1185">Reference proteome</keyword>
<name>A0ABU0ZAW2_9ACTN</name>
<dbReference type="RefSeq" id="WP_308711473.1">
    <property type="nucleotide sequence ID" value="NZ_JAVHUY010000005.1"/>
</dbReference>
<gene>
    <name evidence="5" type="ORF">RB614_06625</name>
</gene>
<dbReference type="EMBL" id="JAVHUY010000005">
    <property type="protein sequence ID" value="MDQ7904197.1"/>
    <property type="molecule type" value="Genomic_DNA"/>
</dbReference>
<dbReference type="PANTHER" id="PTHR10668:SF105">
    <property type="entry name" value="DEHYDROGENASE-RELATED"/>
    <property type="match status" value="1"/>
</dbReference>
<evidence type="ECO:0000313" key="6">
    <source>
        <dbReference type="Proteomes" id="UP001230908"/>
    </source>
</evidence>
<organism evidence="5 6">
    <name type="scientific">Phytohabitans maris</name>
    <dbReference type="NCBI Taxonomy" id="3071409"/>
    <lineage>
        <taxon>Bacteria</taxon>
        <taxon>Bacillati</taxon>
        <taxon>Actinomycetota</taxon>
        <taxon>Actinomycetes</taxon>
        <taxon>Micromonosporales</taxon>
        <taxon>Micromonosporaceae</taxon>
    </lineage>
</organism>
<dbReference type="InterPro" id="IPR002937">
    <property type="entry name" value="Amino_oxidase"/>
</dbReference>
<comment type="caution">
    <text evidence="5">The sequence shown here is derived from an EMBL/GenBank/DDBJ whole genome shotgun (WGS) entry which is preliminary data.</text>
</comment>
<proteinExistence type="predicted"/>
<dbReference type="InterPro" id="IPR036188">
    <property type="entry name" value="FAD/NAD-bd_sf"/>
</dbReference>
<evidence type="ECO:0000313" key="5">
    <source>
        <dbReference type="EMBL" id="MDQ7904197.1"/>
    </source>
</evidence>
<dbReference type="PANTHER" id="PTHR10668">
    <property type="entry name" value="PHYTOENE DEHYDROGENASE"/>
    <property type="match status" value="1"/>
</dbReference>
<feature type="domain" description="Amine oxidase" evidence="4">
    <location>
        <begin position="18"/>
        <end position="494"/>
    </location>
</feature>
<dbReference type="Proteomes" id="UP001230908">
    <property type="component" value="Unassembled WGS sequence"/>
</dbReference>
<accession>A0ABU0ZAW2</accession>